<sequence>MKAIILERSKNIILPFNIFITFLFGAAMVLLIENTSAISCAFSWVSGFFYELLN</sequence>
<keyword evidence="1" id="KW-0472">Membrane</keyword>
<reference evidence="3" key="1">
    <citation type="submission" date="2011-06" db="EMBL/GenBank/DDBJ databases">
        <title>The complete genome of chromosome of Runella slithyformis DSM 19594.</title>
        <authorList>
            <consortium name="US DOE Joint Genome Institute (JGI-PGF)"/>
            <person name="Lucas S."/>
            <person name="Han J."/>
            <person name="Lapidus A."/>
            <person name="Bruce D."/>
            <person name="Goodwin L."/>
            <person name="Pitluck S."/>
            <person name="Peters L."/>
            <person name="Kyrpides N."/>
            <person name="Mavromatis K."/>
            <person name="Ivanova N."/>
            <person name="Ovchinnikova G."/>
            <person name="Zhang X."/>
            <person name="Misra M."/>
            <person name="Detter J.C."/>
            <person name="Tapia R."/>
            <person name="Han C."/>
            <person name="Land M."/>
            <person name="Hauser L."/>
            <person name="Markowitz V."/>
            <person name="Cheng J.-F."/>
            <person name="Hugenholtz P."/>
            <person name="Woyke T."/>
            <person name="Wu D."/>
            <person name="Tindall B."/>
            <person name="Faehrich R."/>
            <person name="Brambilla E."/>
            <person name="Klenk H.-P."/>
            <person name="Eisen J.A."/>
        </authorList>
    </citation>
    <scope>NUCLEOTIDE SEQUENCE [LARGE SCALE GENOMIC DNA]</scope>
    <source>
        <strain evidence="3">ATCC 29530 / DSM 19594 / LMG 11500 / NCIMB 11436 / LSU 4</strain>
    </source>
</reference>
<keyword evidence="3" id="KW-1185">Reference proteome</keyword>
<organism evidence="2 3">
    <name type="scientific">Runella slithyformis (strain ATCC 29530 / DSM 19594 / LMG 11500 / NCIMB 11436 / LSU 4)</name>
    <dbReference type="NCBI Taxonomy" id="761193"/>
    <lineage>
        <taxon>Bacteria</taxon>
        <taxon>Pseudomonadati</taxon>
        <taxon>Bacteroidota</taxon>
        <taxon>Cytophagia</taxon>
        <taxon>Cytophagales</taxon>
        <taxon>Spirosomataceae</taxon>
        <taxon>Runella</taxon>
    </lineage>
</organism>
<reference evidence="2 3" key="2">
    <citation type="journal article" date="2012" name="Stand. Genomic Sci.">
        <title>Complete genome sequence of the aquatic bacterium Runella slithyformis type strain (LSU 4(T)).</title>
        <authorList>
            <person name="Copeland A."/>
            <person name="Zhang X."/>
            <person name="Misra M."/>
            <person name="Lapidus A."/>
            <person name="Nolan M."/>
            <person name="Lucas S."/>
            <person name="Deshpande S."/>
            <person name="Cheng J.F."/>
            <person name="Tapia R."/>
            <person name="Goodwin L.A."/>
            <person name="Pitluck S."/>
            <person name="Liolios K."/>
            <person name="Pagani I."/>
            <person name="Ivanova N."/>
            <person name="Mikhailova N."/>
            <person name="Pati A."/>
            <person name="Chen A."/>
            <person name="Palaniappan K."/>
            <person name="Land M."/>
            <person name="Hauser L."/>
            <person name="Pan C."/>
            <person name="Jeffries C.D."/>
            <person name="Detter J.C."/>
            <person name="Brambilla E.M."/>
            <person name="Rohde M."/>
            <person name="Djao O.D."/>
            <person name="Goker M."/>
            <person name="Sikorski J."/>
            <person name="Tindall B.J."/>
            <person name="Woyke T."/>
            <person name="Bristow J."/>
            <person name="Eisen J.A."/>
            <person name="Markowitz V."/>
            <person name="Hugenholtz P."/>
            <person name="Kyrpides N.C."/>
            <person name="Klenk H.P."/>
            <person name="Mavromatis K."/>
        </authorList>
    </citation>
    <scope>NUCLEOTIDE SEQUENCE [LARGE SCALE GENOMIC DNA]</scope>
    <source>
        <strain evidence="3">ATCC 29530 / DSM 19594 / LMG 11500 / NCIMB 11436 / LSU 4</strain>
    </source>
</reference>
<feature type="transmembrane region" description="Helical" evidence="1">
    <location>
        <begin position="12"/>
        <end position="30"/>
    </location>
</feature>
<dbReference type="EMBL" id="CP002859">
    <property type="protein sequence ID" value="AEI50389.1"/>
    <property type="molecule type" value="Genomic_DNA"/>
</dbReference>
<dbReference type="KEGG" id="rsi:Runsl_4037"/>
<protein>
    <submittedName>
        <fullName evidence="2">Uncharacterized protein</fullName>
    </submittedName>
</protein>
<dbReference type="AlphaFoldDB" id="A0A7U3ZND9"/>
<evidence type="ECO:0000256" key="1">
    <source>
        <dbReference type="SAM" id="Phobius"/>
    </source>
</evidence>
<proteinExistence type="predicted"/>
<accession>A0A7U3ZND9</accession>
<name>A0A7U3ZND9_RUNSL</name>
<dbReference type="Proteomes" id="UP000000493">
    <property type="component" value="Chromosome"/>
</dbReference>
<evidence type="ECO:0000313" key="2">
    <source>
        <dbReference type="EMBL" id="AEI50389.1"/>
    </source>
</evidence>
<keyword evidence="1" id="KW-1133">Transmembrane helix</keyword>
<keyword evidence="1" id="KW-0812">Transmembrane</keyword>
<evidence type="ECO:0000313" key="3">
    <source>
        <dbReference type="Proteomes" id="UP000000493"/>
    </source>
</evidence>
<gene>
    <name evidence="2" type="ordered locus">Runsl_4037</name>
</gene>